<feature type="transmembrane region" description="Helical" evidence="1">
    <location>
        <begin position="12"/>
        <end position="30"/>
    </location>
</feature>
<gene>
    <name evidence="2" type="ORF">EJ02DRAFT_458246</name>
</gene>
<accession>A0A6A5SE50</accession>
<keyword evidence="3" id="KW-1185">Reference proteome</keyword>
<evidence type="ECO:0000256" key="1">
    <source>
        <dbReference type="SAM" id="Phobius"/>
    </source>
</evidence>
<evidence type="ECO:0000313" key="3">
    <source>
        <dbReference type="Proteomes" id="UP000800038"/>
    </source>
</evidence>
<reference evidence="2" key="1">
    <citation type="journal article" date="2020" name="Stud. Mycol.">
        <title>101 Dothideomycetes genomes: a test case for predicting lifestyles and emergence of pathogens.</title>
        <authorList>
            <person name="Haridas S."/>
            <person name="Albert R."/>
            <person name="Binder M."/>
            <person name="Bloem J."/>
            <person name="Labutti K."/>
            <person name="Salamov A."/>
            <person name="Andreopoulos B."/>
            <person name="Baker S."/>
            <person name="Barry K."/>
            <person name="Bills G."/>
            <person name="Bluhm B."/>
            <person name="Cannon C."/>
            <person name="Castanera R."/>
            <person name="Culley D."/>
            <person name="Daum C."/>
            <person name="Ezra D."/>
            <person name="Gonzalez J."/>
            <person name="Henrissat B."/>
            <person name="Kuo A."/>
            <person name="Liang C."/>
            <person name="Lipzen A."/>
            <person name="Lutzoni F."/>
            <person name="Magnuson J."/>
            <person name="Mondo S."/>
            <person name="Nolan M."/>
            <person name="Ohm R."/>
            <person name="Pangilinan J."/>
            <person name="Park H.-J."/>
            <person name="Ramirez L."/>
            <person name="Alfaro M."/>
            <person name="Sun H."/>
            <person name="Tritt A."/>
            <person name="Yoshinaga Y."/>
            <person name="Zwiers L.-H."/>
            <person name="Turgeon B."/>
            <person name="Goodwin S."/>
            <person name="Spatafora J."/>
            <person name="Crous P."/>
            <person name="Grigoriev I."/>
        </authorList>
    </citation>
    <scope>NUCLEOTIDE SEQUENCE</scope>
    <source>
        <strain evidence="2">CBS 161.51</strain>
    </source>
</reference>
<keyword evidence="1" id="KW-0472">Membrane</keyword>
<name>A0A6A5SE50_9PLEO</name>
<keyword evidence="1" id="KW-0812">Transmembrane</keyword>
<sequence>MNPAILPPASSLPSSLYVLCTLVLYYMQALREEVILPSTRIAKMGNLLHSTVHY</sequence>
<dbReference type="Proteomes" id="UP000800038">
    <property type="component" value="Unassembled WGS sequence"/>
</dbReference>
<protein>
    <submittedName>
        <fullName evidence="2">Uncharacterized protein</fullName>
    </submittedName>
</protein>
<dbReference type="EMBL" id="ML976118">
    <property type="protein sequence ID" value="KAF1937990.1"/>
    <property type="molecule type" value="Genomic_DNA"/>
</dbReference>
<organism evidence="2 3">
    <name type="scientific">Clathrospora elynae</name>
    <dbReference type="NCBI Taxonomy" id="706981"/>
    <lineage>
        <taxon>Eukaryota</taxon>
        <taxon>Fungi</taxon>
        <taxon>Dikarya</taxon>
        <taxon>Ascomycota</taxon>
        <taxon>Pezizomycotina</taxon>
        <taxon>Dothideomycetes</taxon>
        <taxon>Pleosporomycetidae</taxon>
        <taxon>Pleosporales</taxon>
        <taxon>Diademaceae</taxon>
        <taxon>Clathrospora</taxon>
    </lineage>
</organism>
<feature type="non-terminal residue" evidence="2">
    <location>
        <position position="54"/>
    </location>
</feature>
<evidence type="ECO:0000313" key="2">
    <source>
        <dbReference type="EMBL" id="KAF1937990.1"/>
    </source>
</evidence>
<keyword evidence="1" id="KW-1133">Transmembrane helix</keyword>
<dbReference type="AlphaFoldDB" id="A0A6A5SE50"/>
<proteinExistence type="predicted"/>